<evidence type="ECO:0000256" key="1">
    <source>
        <dbReference type="SAM" id="Coils"/>
    </source>
</evidence>
<dbReference type="EMBL" id="JAHBBH010000001">
    <property type="protein sequence ID" value="MBW3091478.1"/>
    <property type="molecule type" value="Genomic_DNA"/>
</dbReference>
<keyword evidence="1" id="KW-0175">Coiled coil</keyword>
<evidence type="ECO:0000313" key="2">
    <source>
        <dbReference type="EMBL" id="MBW3091478.1"/>
    </source>
</evidence>
<keyword evidence="3" id="KW-1185">Reference proteome</keyword>
<protein>
    <recommendedName>
        <fullName evidence="4">Bacteriophage abortive infection AbiH</fullName>
    </recommendedName>
</protein>
<proteinExistence type="predicted"/>
<comment type="caution">
    <text evidence="2">The sequence shown here is derived from an EMBL/GenBank/DDBJ whole genome shotgun (WGS) entry which is preliminary data.</text>
</comment>
<gene>
    <name evidence="2" type="ORF">KIH79_00620</name>
</gene>
<name>A0ABS6WBQ6_9BIFI</name>
<feature type="coiled-coil region" evidence="1">
    <location>
        <begin position="141"/>
        <end position="168"/>
    </location>
</feature>
<dbReference type="InterPro" id="IPR025935">
    <property type="entry name" value="AbiH"/>
</dbReference>
<sequence length="406" mass="46309">MAYTQIIVLGNGFDLAQQIPSSYPDFFLYRYREYRESDGSVPHLLQKLSDKPFGGICIWDYLFAFWHDSDKELKEWKDVETAIGEWVIGEGQISFADAIGYWKVTSTRDTSRQRDDWPADVQHVYTMVKNRLRYKVDFSVLADLADSTDKEEAQIKKKEEALVKFKESVLGIFASELHVIEDSFANYLDAVVKERPTYDDGCDVTYKNIAKAGGTEVPLEEQSNAILSFNYTVPMALVNDPSVYYIRNVHGDLPRREDEILSGYEYHVVFGIDGQSCMNQPGVYQFTKTARVLTLRRQHILDAMRNKTLFDAQNNGDGIAEVKVFGHSLGEADYSYFQSLFDLIDLYGGKTRLTFCGTGDYPVNPDAVIRLMTKYGETIVPEAHGKNLLHKLLLEDRLKIDEISPL</sequence>
<dbReference type="Pfam" id="PF14253">
    <property type="entry name" value="AbiH"/>
    <property type="match status" value="1"/>
</dbReference>
<evidence type="ECO:0000313" key="3">
    <source>
        <dbReference type="Proteomes" id="UP000700815"/>
    </source>
</evidence>
<reference evidence="2 3" key="1">
    <citation type="submission" date="2021-05" db="EMBL/GenBank/DDBJ databases">
        <title>Phylogenetic classification of ten novel species belonging to the genus Bifidobacterium comprising B. colchicus sp. nov., B. abeli sp. nov., B. bicoloris sp. nov., B. guerezis sp. nov., B. rosaliae sp. nov., B. santillanensis sp. nov., B. argentati sp. nov., B. amazzoni sp. nov., B. pluviali sp. nov., and B. pinnaculum sp. nov.</title>
        <authorList>
            <person name="Lugli G.A."/>
            <person name="Ruiz Garcia L."/>
            <person name="Margolles A."/>
            <person name="Ventura M."/>
        </authorList>
    </citation>
    <scope>NUCLEOTIDE SEQUENCE [LARGE SCALE GENOMIC DNA]</scope>
    <source>
        <strain evidence="2 3">82T10</strain>
    </source>
</reference>
<accession>A0ABS6WBQ6</accession>
<dbReference type="Proteomes" id="UP000700815">
    <property type="component" value="Unassembled WGS sequence"/>
</dbReference>
<organism evidence="2 3">
    <name type="scientific">Bifidobacterium miconis</name>
    <dbReference type="NCBI Taxonomy" id="2834435"/>
    <lineage>
        <taxon>Bacteria</taxon>
        <taxon>Bacillati</taxon>
        <taxon>Actinomycetota</taxon>
        <taxon>Actinomycetes</taxon>
        <taxon>Bifidobacteriales</taxon>
        <taxon>Bifidobacteriaceae</taxon>
        <taxon>Bifidobacterium</taxon>
    </lineage>
</organism>
<dbReference type="RefSeq" id="WP_219057601.1">
    <property type="nucleotide sequence ID" value="NZ_JAHBBH010000001.1"/>
</dbReference>
<evidence type="ECO:0008006" key="4">
    <source>
        <dbReference type="Google" id="ProtNLM"/>
    </source>
</evidence>